<dbReference type="AlphaFoldDB" id="A0A4P7NTJ3"/>
<evidence type="ECO:0000313" key="2">
    <source>
        <dbReference type="Proteomes" id="UP000294847"/>
    </source>
</evidence>
<protein>
    <submittedName>
        <fullName evidence="1">Uncharacterized protein</fullName>
    </submittedName>
</protein>
<organism evidence="1 2">
    <name type="scientific">Pyricularia oryzae</name>
    <name type="common">Rice blast fungus</name>
    <name type="synonym">Magnaporthe oryzae</name>
    <dbReference type="NCBI Taxonomy" id="318829"/>
    <lineage>
        <taxon>Eukaryota</taxon>
        <taxon>Fungi</taxon>
        <taxon>Dikarya</taxon>
        <taxon>Ascomycota</taxon>
        <taxon>Pezizomycotina</taxon>
        <taxon>Sordariomycetes</taxon>
        <taxon>Sordariomycetidae</taxon>
        <taxon>Magnaporthales</taxon>
        <taxon>Pyriculariaceae</taxon>
        <taxon>Pyricularia</taxon>
    </lineage>
</organism>
<reference evidence="1 2" key="1">
    <citation type="journal article" date="2019" name="Mol. Biol. Evol.">
        <title>Blast fungal genomes show frequent chromosomal changes, gene gains and losses, and effector gene turnover.</title>
        <authorList>
            <person name="Gomez Luciano L.B."/>
            <person name="Jason Tsai I."/>
            <person name="Chuma I."/>
            <person name="Tosa Y."/>
            <person name="Chen Y.H."/>
            <person name="Li J.Y."/>
            <person name="Li M.Y."/>
            <person name="Jade Lu M.Y."/>
            <person name="Nakayashiki H."/>
            <person name="Li W.H."/>
        </authorList>
    </citation>
    <scope>NUCLEOTIDE SEQUENCE [LARGE SCALE GENOMIC DNA]</scope>
    <source>
        <strain evidence="1">MZ5-1-6</strain>
    </source>
</reference>
<gene>
    <name evidence="1" type="ORF">PoMZ_12703</name>
</gene>
<dbReference type="EMBL" id="CP034210">
    <property type="protein sequence ID" value="QBZ65740.1"/>
    <property type="molecule type" value="Genomic_DNA"/>
</dbReference>
<name>A0A4P7NTJ3_PYROR</name>
<sequence length="475" mass="53239">MTYGGDRRQIRTVSCSDSKKLTNEILEQSPMARHRAAVTEFDMVRQTSGIKHPAQCTLRREAVITCAEPDDGMSLNKERADTRANLRSARTRRKRGIERWEPTVEAVSKRYALDVHFLAAPLRHARRPQRAVAGQGLLRCLFPLLFLYVKAKKSAPPEKPAGRPCRPVRGLQIPLPLASLPRKPYRGIVIACIAFVERGSDNSDVVQERGRMHTTIEWSRVTEAGRRRHVVGTRGREYLEMTAHRCIGQEAAAPRGTYDILACYWRTSCRPDHLDNFSRGGTFRTHKSSSEGHAIAQQNRGKWRFCKGSIFVGVVCPSGAEPDQLSNVQTFPSTARCLTKRSPDLSYAGSTVTIAWVFDVTTIRFATSSDFFEPLYRPAPTIFDGGDQPSRPSTTVRMWPSGAQTTVRLAETNEFHGLIVYSVPATKERLKWSPMLLGLNRRMPMTRPVNDGSTLFSLVARLLHSPQKAPSDKRG</sequence>
<evidence type="ECO:0000313" key="1">
    <source>
        <dbReference type="EMBL" id="QBZ65740.1"/>
    </source>
</evidence>
<accession>A0A4P7NTJ3</accession>
<dbReference type="Proteomes" id="UP000294847">
    <property type="component" value="Chromosome 7"/>
</dbReference>
<proteinExistence type="predicted"/>